<accession>A0ABV1FR72</accession>
<keyword evidence="4" id="KW-0378">Hydrolase</keyword>
<dbReference type="EMBL" id="JBBNFP010000026">
    <property type="protein sequence ID" value="MEQ2486913.1"/>
    <property type="molecule type" value="Genomic_DNA"/>
</dbReference>
<feature type="domain" description="Asl1-like glycosyl hydrolase catalytic" evidence="3">
    <location>
        <begin position="851"/>
        <end position="1074"/>
    </location>
</feature>
<dbReference type="RefSeq" id="WP_215759988.1">
    <property type="nucleotide sequence ID" value="NZ_JAHKBE010000026.1"/>
</dbReference>
<feature type="compositionally biased region" description="Polar residues" evidence="1">
    <location>
        <begin position="888"/>
        <end position="905"/>
    </location>
</feature>
<reference evidence="4 5" key="1">
    <citation type="submission" date="2024-04" db="EMBL/GenBank/DDBJ databases">
        <title>Human intestinal bacterial collection.</title>
        <authorList>
            <person name="Pauvert C."/>
            <person name="Hitch T.C.A."/>
            <person name="Clavel T."/>
        </authorList>
    </citation>
    <scope>NUCLEOTIDE SEQUENCE [LARGE SCALE GENOMIC DNA]</scope>
    <source>
        <strain evidence="4 5">CLA-AA-H145</strain>
    </source>
</reference>
<protein>
    <submittedName>
        <fullName evidence="4">Glycosyl hydrolase</fullName>
    </submittedName>
</protein>
<evidence type="ECO:0000256" key="1">
    <source>
        <dbReference type="SAM" id="MobiDB-lite"/>
    </source>
</evidence>
<evidence type="ECO:0000256" key="2">
    <source>
        <dbReference type="SAM" id="SignalP"/>
    </source>
</evidence>
<dbReference type="GO" id="GO:0016787">
    <property type="term" value="F:hydrolase activity"/>
    <property type="evidence" value="ECO:0007669"/>
    <property type="project" value="UniProtKB-KW"/>
</dbReference>
<keyword evidence="5" id="KW-1185">Reference proteome</keyword>
<dbReference type="Pfam" id="PF11790">
    <property type="entry name" value="Glyco_hydro_cc"/>
    <property type="match status" value="1"/>
</dbReference>
<feature type="chain" id="PRO_5046199528" evidence="2">
    <location>
        <begin position="28"/>
        <end position="1827"/>
    </location>
</feature>
<dbReference type="InterPro" id="IPR017853">
    <property type="entry name" value="GH"/>
</dbReference>
<evidence type="ECO:0000259" key="3">
    <source>
        <dbReference type="Pfam" id="PF11790"/>
    </source>
</evidence>
<dbReference type="SUPFAM" id="SSF51445">
    <property type="entry name" value="(Trans)glycosidases"/>
    <property type="match status" value="1"/>
</dbReference>
<proteinExistence type="predicted"/>
<dbReference type="InterPro" id="IPR053183">
    <property type="entry name" value="ASL1"/>
</dbReference>
<keyword evidence="2" id="KW-0732">Signal</keyword>
<dbReference type="Gene3D" id="2.60.20.10">
    <property type="entry name" value="Crystallins"/>
    <property type="match status" value="1"/>
</dbReference>
<dbReference type="Gene3D" id="2.60.120.260">
    <property type="entry name" value="Galactose-binding domain-like"/>
    <property type="match status" value="3"/>
</dbReference>
<organism evidence="4 5">
    <name type="scientific">Hallella faecis</name>
    <dbReference type="NCBI Taxonomy" id="2841596"/>
    <lineage>
        <taxon>Bacteria</taxon>
        <taxon>Pseudomonadati</taxon>
        <taxon>Bacteroidota</taxon>
        <taxon>Bacteroidia</taxon>
        <taxon>Bacteroidales</taxon>
        <taxon>Prevotellaceae</taxon>
        <taxon>Hallella</taxon>
    </lineage>
</organism>
<evidence type="ECO:0000313" key="4">
    <source>
        <dbReference type="EMBL" id="MEQ2486913.1"/>
    </source>
</evidence>
<dbReference type="Proteomes" id="UP001487296">
    <property type="component" value="Unassembled WGS sequence"/>
</dbReference>
<dbReference type="Gene3D" id="3.20.20.80">
    <property type="entry name" value="Glycosidases"/>
    <property type="match status" value="1"/>
</dbReference>
<gene>
    <name evidence="4" type="ORF">AAAT34_07565</name>
</gene>
<dbReference type="PANTHER" id="PTHR34154:SF3">
    <property type="entry name" value="ALKALI-SENSITIVE LINKAGE PROTEIN 1"/>
    <property type="match status" value="1"/>
</dbReference>
<dbReference type="InterPro" id="IPR024655">
    <property type="entry name" value="Asl1_glyco_hydro_catalytic"/>
</dbReference>
<feature type="region of interest" description="Disordered" evidence="1">
    <location>
        <begin position="885"/>
        <end position="911"/>
    </location>
</feature>
<feature type="signal peptide" evidence="2">
    <location>
        <begin position="1"/>
        <end position="27"/>
    </location>
</feature>
<name>A0ABV1FR72_9BACT</name>
<evidence type="ECO:0000313" key="5">
    <source>
        <dbReference type="Proteomes" id="UP001487296"/>
    </source>
</evidence>
<comment type="caution">
    <text evidence="4">The sequence shown here is derived from an EMBL/GenBank/DDBJ whole genome shotgun (WGS) entry which is preliminary data.</text>
</comment>
<sequence length="1827" mass="197967">MVLLNKYGLRQTALALLVCGFGMPAWAQGYRDVTSEALVNPSFELTAEATPLTAATATNIAEAYGWTLPTGTSNMAVADASTTAIGFTNGKGGVQPSEGTYFLWYRKGWGHLSTLVSTTTRTLSAGKYYVVVDYKAADYSNNNNHSTNGTKMNIVVTGSDGQSLGQTAEARRAYSFANGSSNPGSDTYLAKAPWTPIGAFFTLHDEGVATISVKASLVNNGRSDICLDNMRVYRVDDETQADATPFPLDVTGMLANPSFEAGAGGTSWSSYSYNGWTVASNGSEIKADGGSFTTVYGDKLDGLRVFNAWDNSATTDKSLSQQVNGLPAGRYRLQVTVTGSAGKQFALFAGDSVRQVTVADANAVQTETLYFSKATDEPIALGLRSTVFYKADNFRLAYLGKDASQSRDEYEQALALAQQVYGRAVDLGDLTSTEKQALAEAIAATPEATLAGYQEAATRLLQAAQALVQAEYVQIGKQYGAEMELGAWTNNNVTTNQGQHWDGTSSSTYYEQKEGWSNQSWSMSMRQTITLPAGKYVLRATGRHAMGDMDMALTVSAQGQTLASVADFPSGDTGMGVNLEGKASFLATDGAGFANKGNGYGWQWRYLPFELKQETPVTVAVEGAGREPHLWMSVSNFALLREGASQGNFAVNSRKTVSQVTTNVTLDNPVDYVISSATPFAASGSVDIAHEDAVIILSGMKPSAADAWLSFVKVRGKAAEEGINCSIRIYGNGAMIVPYGSYVVPLTIYDGTNLTGSSKSDFTVGTRRSFKNNIFNNKMRSFKLKRGYMVTLATKEDGKGYSRVFIADKSNRRINLPTTSKILDRHVSSIRVSKWNDVTKKGYAGNNSTINALLNTTWCYNWDAGWHEWDDREYVTQHHHEGWPSIESVGNNGPSSNILGNNEPDNTADDRETVSSVSEVLAHWEEMMATGKRLGSPAMASNLNGWLYPFIDSIDARGWRCDFIAVHAYYYEDWGAWQNTLKAIHERTGRPIWITEMNYGANWTGWPGSNTKGNAENYAIEKQHFAPVIDGLESTGWIERYAAYNEVQDCRKFYNKGDASLASKNYLTPMGEYYAAKRSNMAYNSSYGYTPKALPMKNPTLTQATWNAEGLLLGWKDPNEEFSDSVIVERKDANGQWQTMTLCTPQEDNPLFSLTLQGTESATYRIRTVDYLGRNHYSAPVSVGPIDGVGSAVEKDGRTLYLGGNIVSNGDFLEGLTGWTAGDGTALTWPAFEVYPLGGVDGGAYLQAFKNEGAASSASLKRSVALTASTPYYISVFHKNNGGEYQTAALSADGTQETATVLSLPAASVWSKASATFNSGANSQLLLSYRWLGKSAQFDKFVVAPLFESREEAYADGVERMRQDISDFKQWNKAQPVVNELLTEAASKVTATDADAYASLSALLGQARRAVADATSLDSLLMVANTIAAIGLPGVSQVRQAVADAQNPTSLAFFAEASARLQQAVDEALPAQDRTTSISNANLDASTGWNVEAGTYKGGDQRLNTFGGRKCWNAWWNVSMANAAGRTLALTQDLSGLPMGFYRLTADATTQHYCLSDQHCWMRTETDSTASPTLTFDRMQIPGISDEDRWQTLSTLPLYVGDAGTATVGFQSSKSGALEGAYEGDNREGWWLASKFRLWYTPGYQRAVDSTHVWTTVCLPFAAIPSDSVKVYAVAGRSADGSQLFLTPVNALEAGKAYVCRYEGKHIAFLGGKSLVSRPVTGGLLTGVFKNGRLREGAYVLVDDEWRKVENLADATLANYSAYIASFSNLPIVEGGAVSMPLQGVVDGIDGVSLTDARAERTYNLNGQRSTSQHGVLVKKNKKFIRK</sequence>
<dbReference type="PANTHER" id="PTHR34154">
    <property type="entry name" value="ALKALI-SENSITIVE LINKAGE PROTEIN 1"/>
    <property type="match status" value="1"/>
</dbReference>